<dbReference type="AlphaFoldDB" id="A0A364K3G4"/>
<dbReference type="EMBL" id="QJKK01000006">
    <property type="protein sequence ID" value="RAL23381.1"/>
    <property type="molecule type" value="Genomic_DNA"/>
</dbReference>
<dbReference type="GO" id="GO:0016787">
    <property type="term" value="F:hydrolase activity"/>
    <property type="evidence" value="ECO:0007669"/>
    <property type="project" value="UniProtKB-KW"/>
</dbReference>
<dbReference type="InterPro" id="IPR001279">
    <property type="entry name" value="Metallo-B-lactamas"/>
</dbReference>
<organism evidence="2 3">
    <name type="scientific">Thermoflavimicrobium daqui</name>
    <dbReference type="NCBI Taxonomy" id="2137476"/>
    <lineage>
        <taxon>Bacteria</taxon>
        <taxon>Bacillati</taxon>
        <taxon>Bacillota</taxon>
        <taxon>Bacilli</taxon>
        <taxon>Bacillales</taxon>
        <taxon>Thermoactinomycetaceae</taxon>
        <taxon>Thermoflavimicrobium</taxon>
    </lineage>
</organism>
<dbReference type="SUPFAM" id="SSF56281">
    <property type="entry name" value="Metallo-hydrolase/oxidoreductase"/>
    <property type="match status" value="1"/>
</dbReference>
<feature type="domain" description="Metallo-beta-lactamase" evidence="1">
    <location>
        <begin position="11"/>
        <end position="189"/>
    </location>
</feature>
<evidence type="ECO:0000313" key="3">
    <source>
        <dbReference type="Proteomes" id="UP000251213"/>
    </source>
</evidence>
<gene>
    <name evidence="2" type="ORF">DL897_11880</name>
</gene>
<dbReference type="InterPro" id="IPR036866">
    <property type="entry name" value="RibonucZ/Hydroxyglut_hydro"/>
</dbReference>
<evidence type="ECO:0000313" key="2">
    <source>
        <dbReference type="EMBL" id="RAL23381.1"/>
    </source>
</evidence>
<reference evidence="2 3" key="2">
    <citation type="submission" date="2018-06" db="EMBL/GenBank/DDBJ databases">
        <authorList>
            <person name="Zhirakovskaya E."/>
        </authorList>
    </citation>
    <scope>NUCLEOTIDE SEQUENCE [LARGE SCALE GENOMIC DNA]</scope>
    <source>
        <strain evidence="2 3">FBKL4.011</strain>
    </source>
</reference>
<sequence length="270" mass="29829">MKFSVLASGSSGNSIYIESNRIRILIDAGISGKQMEQRLKQIGVDLSTLSAIFVTHEHIDHVKGLGVLARRYQIPVYMNEATWSQLPSSVGEIPISLQNIVASSSMIDLEDIHIESIPISHDAVEPVGYHIYTEDESIAVVTDLGYVNQHIIKKVSGADTLIWESNHDVEMLRVGSYPWNIKRRILGDMGHLSNEDSGTALVDILHGKGEQVYLAHLSKDNNLAELAHLTVKDILEDAGLDVGKEVYLKETYADRPTPLQAVKRNALIKA</sequence>
<dbReference type="RefSeq" id="WP_113659366.1">
    <property type="nucleotide sequence ID" value="NZ_KZ845668.1"/>
</dbReference>
<keyword evidence="3" id="KW-1185">Reference proteome</keyword>
<protein>
    <submittedName>
        <fullName evidence="2">MBL fold metallo-hydrolase</fullName>
    </submittedName>
</protein>
<dbReference type="Gene3D" id="3.60.15.10">
    <property type="entry name" value="Ribonuclease Z/Hydroxyacylglutathione hydrolase-like"/>
    <property type="match status" value="1"/>
</dbReference>
<dbReference type="OrthoDB" id="9781189at2"/>
<dbReference type="InterPro" id="IPR052533">
    <property type="entry name" value="WalJ/YycJ-like"/>
</dbReference>
<accession>A0A364K3G4</accession>
<dbReference type="Proteomes" id="UP000251213">
    <property type="component" value="Unassembled WGS sequence"/>
</dbReference>
<comment type="caution">
    <text evidence="2">The sequence shown here is derived from an EMBL/GenBank/DDBJ whole genome shotgun (WGS) entry which is preliminary data.</text>
</comment>
<proteinExistence type="predicted"/>
<name>A0A364K3G4_9BACL</name>
<dbReference type="SMART" id="SM00849">
    <property type="entry name" value="Lactamase_B"/>
    <property type="match status" value="1"/>
</dbReference>
<dbReference type="Pfam" id="PF12706">
    <property type="entry name" value="Lactamase_B_2"/>
    <property type="match status" value="1"/>
</dbReference>
<dbReference type="PANTHER" id="PTHR47619">
    <property type="entry name" value="METALLO-HYDROLASE YYCJ-RELATED"/>
    <property type="match status" value="1"/>
</dbReference>
<dbReference type="PANTHER" id="PTHR47619:SF1">
    <property type="entry name" value="EXODEOXYRIBONUCLEASE WALJ"/>
    <property type="match status" value="1"/>
</dbReference>
<reference evidence="2 3" key="1">
    <citation type="submission" date="2018-06" db="EMBL/GenBank/DDBJ databases">
        <title>Thermoflavimicrobium daqus sp. nov., a thermophilic microbe isolated from Moutai-flavour Daqu.</title>
        <authorList>
            <person name="Wang X."/>
            <person name="Zhou H."/>
        </authorList>
    </citation>
    <scope>NUCLEOTIDE SEQUENCE [LARGE SCALE GENOMIC DNA]</scope>
    <source>
        <strain evidence="2 3">FBKL4.011</strain>
    </source>
</reference>
<evidence type="ECO:0000259" key="1">
    <source>
        <dbReference type="SMART" id="SM00849"/>
    </source>
</evidence>
<keyword evidence="2" id="KW-0378">Hydrolase</keyword>